<organism evidence="6 7">
    <name type="scientific">Miscanthus lutarioriparius</name>
    <dbReference type="NCBI Taxonomy" id="422564"/>
    <lineage>
        <taxon>Eukaryota</taxon>
        <taxon>Viridiplantae</taxon>
        <taxon>Streptophyta</taxon>
        <taxon>Embryophyta</taxon>
        <taxon>Tracheophyta</taxon>
        <taxon>Spermatophyta</taxon>
        <taxon>Magnoliopsida</taxon>
        <taxon>Liliopsida</taxon>
        <taxon>Poales</taxon>
        <taxon>Poaceae</taxon>
        <taxon>PACMAD clade</taxon>
        <taxon>Panicoideae</taxon>
        <taxon>Andropogonodae</taxon>
        <taxon>Andropogoneae</taxon>
        <taxon>Saccharinae</taxon>
        <taxon>Miscanthus</taxon>
    </lineage>
</organism>
<keyword evidence="4" id="KW-0052">Apoplast</keyword>
<dbReference type="Proteomes" id="UP000604825">
    <property type="component" value="Unassembled WGS sequence"/>
</dbReference>
<dbReference type="Pfam" id="PF03018">
    <property type="entry name" value="Dirigent"/>
    <property type="match status" value="1"/>
</dbReference>
<comment type="function">
    <text evidence="4">Dirigent proteins impart stereoselectivity on the phenoxy radical-coupling reaction, yielding optically active lignans from two molecules of coniferyl alcohol in the biosynthesis of lignans, flavonolignans, and alkaloids and thus plays a central role in plant secondary metabolism.</text>
</comment>
<evidence type="ECO:0000256" key="1">
    <source>
        <dbReference type="ARBA" id="ARBA00010746"/>
    </source>
</evidence>
<proteinExistence type="inferred from homology"/>
<evidence type="ECO:0000256" key="3">
    <source>
        <dbReference type="ARBA" id="ARBA00022525"/>
    </source>
</evidence>
<reference evidence="6" key="1">
    <citation type="submission" date="2020-10" db="EMBL/GenBank/DDBJ databases">
        <authorList>
            <person name="Han B."/>
            <person name="Lu T."/>
            <person name="Zhao Q."/>
            <person name="Huang X."/>
            <person name="Zhao Y."/>
        </authorList>
    </citation>
    <scope>NUCLEOTIDE SEQUENCE</scope>
</reference>
<dbReference type="EMBL" id="CAJGYO010000616">
    <property type="protein sequence ID" value="CAD6342856.1"/>
    <property type="molecule type" value="Genomic_DNA"/>
</dbReference>
<feature type="region of interest" description="Disordered" evidence="5">
    <location>
        <begin position="63"/>
        <end position="82"/>
    </location>
</feature>
<keyword evidence="3 4" id="KW-0964">Secreted</keyword>
<comment type="caution">
    <text evidence="6">The sequence shown here is derived from an EMBL/GenBank/DDBJ whole genome shotgun (WGS) entry which is preliminary data.</text>
</comment>
<dbReference type="PANTHER" id="PTHR46215:SF24">
    <property type="entry name" value="DIRIGENT PROTEIN"/>
    <property type="match status" value="1"/>
</dbReference>
<comment type="subunit">
    <text evidence="2 4">Homodimer.</text>
</comment>
<dbReference type="PANTHER" id="PTHR46215">
    <property type="entry name" value="DIRIGENT PROTEIN 24-RELATED"/>
    <property type="match status" value="1"/>
</dbReference>
<accession>A0A811SL26</accession>
<evidence type="ECO:0000256" key="4">
    <source>
        <dbReference type="RuleBase" id="RU363099"/>
    </source>
</evidence>
<sequence>MWVAQAITVAAQPEHKQLQYHQRDELETESLLCSNGVQESSHRTLFLLLLLLLVAPSATAARPTHQLTSDDDDDGAGAAAPATAPAVAPAAADAPIAAANAIPAAAGGAGVAAPGGAAAADAPVASNAIPAAAAAAGGAPEAAPVAANTIPVGAGAAGGADGHGMVFFMHDILGGTNPSARIVAGIVDNAAVTGQLPFARPNGAVLPLNSGVNVNSGAAGAIDNNNIPFLTGLGGATNAAKSIGSNGNGNGNGNGVSVFSGGSLPQGTTLQKLLFGTMTVVDDELTEAPELGSAAVGRAQGFYIASSEEGVSQTVAVTAMFKEGGFEDTISFFGVHRTVDSESHLAIVGGTGKYVGAKGFAKVAVVRPGGVVASGALLETDGIETVLQFTVFLV</sequence>
<dbReference type="OrthoDB" id="1921494at2759"/>
<evidence type="ECO:0000313" key="7">
    <source>
        <dbReference type="Proteomes" id="UP000604825"/>
    </source>
</evidence>
<dbReference type="GO" id="GO:0009699">
    <property type="term" value="P:phenylpropanoid biosynthetic process"/>
    <property type="evidence" value="ECO:0007669"/>
    <property type="project" value="UniProtKB-ARBA"/>
</dbReference>
<evidence type="ECO:0000256" key="5">
    <source>
        <dbReference type="SAM" id="MobiDB-lite"/>
    </source>
</evidence>
<dbReference type="InterPro" id="IPR004265">
    <property type="entry name" value="Dirigent"/>
</dbReference>
<comment type="similarity">
    <text evidence="1 4">Belongs to the plant dirigent protein family.</text>
</comment>
<protein>
    <recommendedName>
        <fullName evidence="4">Dirigent protein</fullName>
    </recommendedName>
</protein>
<dbReference type="Gene3D" id="2.40.480.10">
    <property type="entry name" value="Allene oxide cyclase-like"/>
    <property type="match status" value="1"/>
</dbReference>
<dbReference type="InterPro" id="IPR044859">
    <property type="entry name" value="Allene_oxi_cyc_Dirigent"/>
</dbReference>
<evidence type="ECO:0000313" key="6">
    <source>
        <dbReference type="EMBL" id="CAD6342856.1"/>
    </source>
</evidence>
<keyword evidence="7" id="KW-1185">Reference proteome</keyword>
<name>A0A811SL26_9POAL</name>
<comment type="subcellular location">
    <subcellularLocation>
        <location evidence="4">Secreted</location>
        <location evidence="4">Extracellular space</location>
        <location evidence="4">Apoplast</location>
    </subcellularLocation>
</comment>
<dbReference type="AlphaFoldDB" id="A0A811SL26"/>
<evidence type="ECO:0000256" key="2">
    <source>
        <dbReference type="ARBA" id="ARBA00011738"/>
    </source>
</evidence>
<dbReference type="GO" id="GO:0048046">
    <property type="term" value="C:apoplast"/>
    <property type="evidence" value="ECO:0007669"/>
    <property type="project" value="UniProtKB-SubCell"/>
</dbReference>
<gene>
    <name evidence="6" type="ORF">NCGR_LOCUS66954</name>
</gene>